<name>A0A0G1E793_9BACT</name>
<dbReference type="Gene3D" id="3.20.20.80">
    <property type="entry name" value="Glycosidases"/>
    <property type="match status" value="1"/>
</dbReference>
<dbReference type="AlphaFoldDB" id="A0A0G1E793"/>
<dbReference type="Gene3D" id="2.60.40.10">
    <property type="entry name" value="Immunoglobulins"/>
    <property type="match status" value="1"/>
</dbReference>
<evidence type="ECO:0000313" key="2">
    <source>
        <dbReference type="Proteomes" id="UP000034213"/>
    </source>
</evidence>
<comment type="caution">
    <text evidence="1">The sequence shown here is derived from an EMBL/GenBank/DDBJ whole genome shotgun (WGS) entry which is preliminary data.</text>
</comment>
<gene>
    <name evidence="1" type="ORF">UV54_C0047G0004</name>
</gene>
<sequence length="560" mass="63247">MFKVKGLLIIFNLLFLAARPVLAIVNPLAAANNRFGIHILEPDDLLPAANLVNTQGGDWGYVTLIIRQNDRNLEKWQTVFDQLRRLHLIPIVRLATVAEKNYWIKPDLQDIGVWVDFLNALNWVIKNRYLILFNEPNHALEWENQLDPSEYAAIVKQFQQQLKSASADFFILPAGFDTAAPNSAVSMSAVNYWRKMYQADPTIFTLFDGWNSHSYPNPDFSGSPSATGFGSLQSYLAEFNYLKSFGLRPDLPIFISETGWTHKDGHILGTSDPDSGALSDFYAQAFTQIWIQPNLVAVTPFILNYPDNPFSQFSWQIPHSQEFYPHYYRVASLVKTAGQPTQIHASQLVKADIPQSLVDSSRYQFKLQFKNTGQSIWNPADFSLAVSGNFPPDLIKASSVSATEPGQTAEFTLSLITPPIHNSYLFGFQLVFKDGPFGEKFAPEVVVVPPPTLIAKVKLLFKKSVSAADLKLLVYDADNQLVTKLPLAIASGQSQPTPLYNLIPNQIYRFVILKPFYLPRQSIARLNSDQTEIIFKPLLPFDLNKDQRLSLADFFFWLKF</sequence>
<dbReference type="STRING" id="1618369.UV54_C0047G0004"/>
<dbReference type="SUPFAM" id="SSF51445">
    <property type="entry name" value="(Trans)glycosidases"/>
    <property type="match status" value="1"/>
</dbReference>
<proteinExistence type="predicted"/>
<dbReference type="Proteomes" id="UP000034213">
    <property type="component" value="Unassembled WGS sequence"/>
</dbReference>
<dbReference type="InterPro" id="IPR017853">
    <property type="entry name" value="GH"/>
</dbReference>
<dbReference type="InterPro" id="IPR013783">
    <property type="entry name" value="Ig-like_fold"/>
</dbReference>
<organism evidence="1 2">
    <name type="scientific">Candidatus Beckwithbacteria bacterium GW2011_GWA2_43_10</name>
    <dbReference type="NCBI Taxonomy" id="1618369"/>
    <lineage>
        <taxon>Bacteria</taxon>
        <taxon>Candidatus Beckwithiibacteriota</taxon>
    </lineage>
</organism>
<dbReference type="EMBL" id="LCEW01000047">
    <property type="protein sequence ID" value="KKS78916.1"/>
    <property type="molecule type" value="Genomic_DNA"/>
</dbReference>
<protein>
    <recommendedName>
        <fullName evidence="3">Glycoside hydrolase family 5 domain-containing protein</fullName>
    </recommendedName>
</protein>
<evidence type="ECO:0000313" key="1">
    <source>
        <dbReference type="EMBL" id="KKS78916.1"/>
    </source>
</evidence>
<reference evidence="1 2" key="1">
    <citation type="journal article" date="2015" name="Nature">
        <title>rRNA introns, odd ribosomes, and small enigmatic genomes across a large radiation of phyla.</title>
        <authorList>
            <person name="Brown C.T."/>
            <person name="Hug L.A."/>
            <person name="Thomas B.C."/>
            <person name="Sharon I."/>
            <person name="Castelle C.J."/>
            <person name="Singh A."/>
            <person name="Wilkins M.J."/>
            <person name="Williams K.H."/>
            <person name="Banfield J.F."/>
        </authorList>
    </citation>
    <scope>NUCLEOTIDE SEQUENCE [LARGE SCALE GENOMIC DNA]</scope>
</reference>
<evidence type="ECO:0008006" key="3">
    <source>
        <dbReference type="Google" id="ProtNLM"/>
    </source>
</evidence>
<accession>A0A0G1E793</accession>